<accession>A0A6V8PJV6</accession>
<reference evidence="4 5" key="1">
    <citation type="journal article" date="2020" name="Front. Microbiol.">
        <title>Single-cell genomics of novel Actinobacteria with the Wood-Ljungdahl pathway discovered in a serpentinizing system.</title>
        <authorList>
            <person name="Merino N."/>
            <person name="Kawai M."/>
            <person name="Boyd E.S."/>
            <person name="Colman D.R."/>
            <person name="McGlynn S.E."/>
            <person name="Nealson K.H."/>
            <person name="Kurokawa K."/>
            <person name="Hongoh Y."/>
        </authorList>
    </citation>
    <scope>NUCLEOTIDE SEQUENCE [LARGE SCALE GENOMIC DNA]</scope>
    <source>
        <strain evidence="4 5">S42</strain>
    </source>
</reference>
<keyword evidence="2" id="KW-0378">Hydrolase</keyword>
<dbReference type="GO" id="GO:0016020">
    <property type="term" value="C:membrane"/>
    <property type="evidence" value="ECO:0007669"/>
    <property type="project" value="GOC"/>
</dbReference>
<dbReference type="AlphaFoldDB" id="A0A6V8PJV6"/>
<dbReference type="InterPro" id="IPR029052">
    <property type="entry name" value="Metallo-depent_PP-like"/>
</dbReference>
<evidence type="ECO:0000313" key="5">
    <source>
        <dbReference type="Proteomes" id="UP000568877"/>
    </source>
</evidence>
<sequence length="314" mass="34250">MSETANGLPTKQRIMSRRTFLRLGCGTLLSGVVASVLGPVYATEVEPRWLEVIRLSILLPGLPEALDGFTIVQLSDFHLGPHVSSEDLRRSVEVTNTLGADLVVLTGDFVYRSAGYSTPCARELASLRSRYGLYGVLGNHDVWTDPDKVASNLTKAGIVVLRNGRHPLEVKGVRLWLLGIEDTGYTGFLGSSFGDFRAMWQEAAAGLVRLLTGIPNGESRLLLVHNPDFTEMLPEGRIDLALCGHTHGGQVRLPFIGPPVVPSCFGQKYASGLVRGPSTLVYINRGIGLISPPVRFNCRPEITLLHLKYHRENG</sequence>
<dbReference type="Pfam" id="PF00149">
    <property type="entry name" value="Metallophos"/>
    <property type="match status" value="1"/>
</dbReference>
<evidence type="ECO:0000259" key="3">
    <source>
        <dbReference type="Pfam" id="PF00149"/>
    </source>
</evidence>
<proteinExistence type="predicted"/>
<keyword evidence="1" id="KW-0479">Metal-binding</keyword>
<dbReference type="SUPFAM" id="SSF56300">
    <property type="entry name" value="Metallo-dependent phosphatases"/>
    <property type="match status" value="1"/>
</dbReference>
<dbReference type="Gene3D" id="3.60.21.10">
    <property type="match status" value="1"/>
</dbReference>
<dbReference type="CDD" id="cd07385">
    <property type="entry name" value="MPP_YkuE_C"/>
    <property type="match status" value="1"/>
</dbReference>
<dbReference type="Proteomes" id="UP000568877">
    <property type="component" value="Unassembled WGS sequence"/>
</dbReference>
<comment type="caution">
    <text evidence="4">The sequence shown here is derived from an EMBL/GenBank/DDBJ whole genome shotgun (WGS) entry which is preliminary data.</text>
</comment>
<dbReference type="GO" id="GO:0046872">
    <property type="term" value="F:metal ion binding"/>
    <property type="evidence" value="ECO:0007669"/>
    <property type="project" value="UniProtKB-KW"/>
</dbReference>
<evidence type="ECO:0000256" key="1">
    <source>
        <dbReference type="ARBA" id="ARBA00022723"/>
    </source>
</evidence>
<dbReference type="RefSeq" id="WP_176231096.1">
    <property type="nucleotide sequence ID" value="NZ_BLSC01000022.1"/>
</dbReference>
<evidence type="ECO:0000313" key="4">
    <source>
        <dbReference type="EMBL" id="GFP32563.1"/>
    </source>
</evidence>
<dbReference type="InterPro" id="IPR051158">
    <property type="entry name" value="Metallophosphoesterase_sf"/>
</dbReference>
<dbReference type="GO" id="GO:0009245">
    <property type="term" value="P:lipid A biosynthetic process"/>
    <property type="evidence" value="ECO:0007669"/>
    <property type="project" value="TreeGrafter"/>
</dbReference>
<dbReference type="PANTHER" id="PTHR31302">
    <property type="entry name" value="TRANSMEMBRANE PROTEIN WITH METALLOPHOSPHOESTERASE DOMAIN-RELATED"/>
    <property type="match status" value="1"/>
</dbReference>
<dbReference type="PROSITE" id="PS51318">
    <property type="entry name" value="TAT"/>
    <property type="match status" value="1"/>
</dbReference>
<dbReference type="EMBL" id="BLSA01000100">
    <property type="protein sequence ID" value="GFP32563.1"/>
    <property type="molecule type" value="Genomic_DNA"/>
</dbReference>
<dbReference type="InterPro" id="IPR004843">
    <property type="entry name" value="Calcineurin-like_PHP"/>
</dbReference>
<feature type="domain" description="Calcineurin-like phosphoesterase" evidence="3">
    <location>
        <begin position="70"/>
        <end position="248"/>
    </location>
</feature>
<protein>
    <recommendedName>
        <fullName evidence="3">Calcineurin-like phosphoesterase domain-containing protein</fullName>
    </recommendedName>
</protein>
<organism evidence="4 5">
    <name type="scientific">Candidatus Hakubella thermalkaliphila</name>
    <dbReference type="NCBI Taxonomy" id="2754717"/>
    <lineage>
        <taxon>Bacteria</taxon>
        <taxon>Bacillati</taxon>
        <taxon>Actinomycetota</taxon>
        <taxon>Actinomycetota incertae sedis</taxon>
        <taxon>Candidatus Hakubellales</taxon>
        <taxon>Candidatus Hakubellaceae</taxon>
        <taxon>Candidatus Hakubella</taxon>
    </lineage>
</organism>
<dbReference type="InterPro" id="IPR006311">
    <property type="entry name" value="TAT_signal"/>
</dbReference>
<dbReference type="GO" id="GO:0008758">
    <property type="term" value="F:UDP-2,3-diacylglucosamine hydrolase activity"/>
    <property type="evidence" value="ECO:0007669"/>
    <property type="project" value="TreeGrafter"/>
</dbReference>
<gene>
    <name evidence="4" type="ORF">HKBW3S42_00867</name>
</gene>
<evidence type="ECO:0000256" key="2">
    <source>
        <dbReference type="ARBA" id="ARBA00022801"/>
    </source>
</evidence>
<dbReference type="PANTHER" id="PTHR31302:SF31">
    <property type="entry name" value="PHOSPHODIESTERASE YAEI"/>
    <property type="match status" value="1"/>
</dbReference>
<name>A0A6V8PJV6_9ACTN</name>